<evidence type="ECO:0000256" key="2">
    <source>
        <dbReference type="ARBA" id="ARBA00022729"/>
    </source>
</evidence>
<evidence type="ECO:0000313" key="8">
    <source>
        <dbReference type="EMBL" id="CAG8349475.1"/>
    </source>
</evidence>
<dbReference type="CDD" id="cd18619">
    <property type="entry name" value="GH43_CoXyl43_like"/>
    <property type="match status" value="1"/>
</dbReference>
<reference evidence="8" key="1">
    <citation type="submission" date="2021-07" db="EMBL/GenBank/DDBJ databases">
        <authorList>
            <person name="Branca A.L. A."/>
        </authorList>
    </citation>
    <scope>NUCLEOTIDE SEQUENCE</scope>
</reference>
<dbReference type="GO" id="GO:0005975">
    <property type="term" value="P:carbohydrate metabolic process"/>
    <property type="evidence" value="ECO:0007669"/>
    <property type="project" value="InterPro"/>
</dbReference>
<dbReference type="Pfam" id="PF04616">
    <property type="entry name" value="Glyco_hydro_43"/>
    <property type="match status" value="1"/>
</dbReference>
<dbReference type="Gene3D" id="2.115.10.20">
    <property type="entry name" value="Glycosyl hydrolase domain, family 43"/>
    <property type="match status" value="1"/>
</dbReference>
<evidence type="ECO:0000256" key="7">
    <source>
        <dbReference type="SAM" id="MobiDB-lite"/>
    </source>
</evidence>
<dbReference type="PANTHER" id="PTHR43772">
    <property type="entry name" value="ENDO-1,4-BETA-XYLANASE"/>
    <property type="match status" value="1"/>
</dbReference>
<organism evidence="8 9">
    <name type="scientific">Penicillium salamii</name>
    <dbReference type="NCBI Taxonomy" id="1612424"/>
    <lineage>
        <taxon>Eukaryota</taxon>
        <taxon>Fungi</taxon>
        <taxon>Dikarya</taxon>
        <taxon>Ascomycota</taxon>
        <taxon>Pezizomycotina</taxon>
        <taxon>Eurotiomycetes</taxon>
        <taxon>Eurotiomycetidae</taxon>
        <taxon>Eurotiales</taxon>
        <taxon>Aspergillaceae</taxon>
        <taxon>Penicillium</taxon>
    </lineage>
</organism>
<evidence type="ECO:0008006" key="10">
    <source>
        <dbReference type="Google" id="ProtNLM"/>
    </source>
</evidence>
<feature type="site" description="Important for catalytic activity, responsible for pKa modulation of the active site Glu and correct orientation of both the proton donor and substrate" evidence="5">
    <location>
        <position position="350"/>
    </location>
</feature>
<protein>
    <recommendedName>
        <fullName evidence="10">Glycoside hydrolase family 43 protein</fullName>
    </recommendedName>
</protein>
<dbReference type="PANTHER" id="PTHR43772:SF5">
    <property type="entry name" value="BETA-1,4-XYLOSIDASE (EUROFUNG)"/>
    <property type="match status" value="1"/>
</dbReference>
<evidence type="ECO:0000256" key="3">
    <source>
        <dbReference type="ARBA" id="ARBA00022801"/>
    </source>
</evidence>
<dbReference type="SUPFAM" id="SSF75005">
    <property type="entry name" value="Arabinanase/levansucrase/invertase"/>
    <property type="match status" value="1"/>
</dbReference>
<name>A0A9W4IRL8_9EURO</name>
<gene>
    <name evidence="8" type="ORF">PSALAMII_LOCUS3106</name>
</gene>
<dbReference type="GO" id="GO:0004553">
    <property type="term" value="F:hydrolase activity, hydrolyzing O-glycosyl compounds"/>
    <property type="evidence" value="ECO:0007669"/>
    <property type="project" value="InterPro"/>
</dbReference>
<dbReference type="OrthoDB" id="2801544at2759"/>
<comment type="similarity">
    <text evidence="1 6">Belongs to the glycosyl hydrolase 43 family.</text>
</comment>
<evidence type="ECO:0000313" key="9">
    <source>
        <dbReference type="Proteomes" id="UP001152649"/>
    </source>
</evidence>
<evidence type="ECO:0000256" key="5">
    <source>
        <dbReference type="PIRSR" id="PIRSR606710-2"/>
    </source>
</evidence>
<keyword evidence="2" id="KW-0732">Signal</keyword>
<keyword evidence="9" id="KW-1185">Reference proteome</keyword>
<evidence type="ECO:0000256" key="6">
    <source>
        <dbReference type="RuleBase" id="RU361187"/>
    </source>
</evidence>
<evidence type="ECO:0000256" key="1">
    <source>
        <dbReference type="ARBA" id="ARBA00009865"/>
    </source>
</evidence>
<feature type="region of interest" description="Disordered" evidence="7">
    <location>
        <begin position="1"/>
        <end position="47"/>
    </location>
</feature>
<dbReference type="InterPro" id="IPR006710">
    <property type="entry name" value="Glyco_hydro_43"/>
</dbReference>
<accession>A0A9W4IRL8</accession>
<comment type="caution">
    <text evidence="8">The sequence shown here is derived from an EMBL/GenBank/DDBJ whole genome shotgun (WGS) entry which is preliminary data.</text>
</comment>
<dbReference type="EMBL" id="CAJVPG010000111">
    <property type="protein sequence ID" value="CAG8349475.1"/>
    <property type="molecule type" value="Genomic_DNA"/>
</dbReference>
<dbReference type="InterPro" id="IPR052176">
    <property type="entry name" value="Glycosyl_Hydrlase_43_Enz"/>
</dbReference>
<sequence>MANNHRNPYNPTSPISPSQNVSSTTISERSLSISTTQESTQVQAPSSFTPSVKFHPDFIPLLQHLEARLSPLVNCVTGETHPDFPATMLAYNLLTHEQCDALCRHFHQVWPPVRETAEYPVPIRPWIGSKYEARMDLDTKRRRIGQFIGLGGCESPVYEAWEDRDQNVEMDTEMDTEMEDTEMNETLEGMQEEWEEGLRRAWRDQGHRWSQNIHKYTMPQPLVSHIYTADPSAHVFNNKLYIYPSHDRETTIPFNDNGDQYDMADYHVLSMETPEGPVTDHGIALRDSDIPWVSKQLWAPDAATKNGKFYLFFPARDKENIFRIGVAVSDKPEGPFISEENFLAGSYSIDPAVFVDDVGNQAYLYTGGIWGGQLQCWVEGNGIAGIEIDMDGNERRLTFDESLSGPHEPAGEGVRALGPRVALLSEDMLSLASPVQEIKILAPETGEPLLADDHERRFFEAAWMHKYRDMYYFSYSTGDTHFLAYATGSSPLGPFTYRGRILDPVLGWTTHHSIAEFAGRWWLFYHDCELSKGVDHLRSVKMREIWYDEEGHIHLKD</sequence>
<proteinExistence type="inferred from homology"/>
<evidence type="ECO:0000256" key="4">
    <source>
        <dbReference type="ARBA" id="ARBA00023295"/>
    </source>
</evidence>
<dbReference type="Proteomes" id="UP001152649">
    <property type="component" value="Unassembled WGS sequence"/>
</dbReference>
<dbReference type="InterPro" id="IPR023296">
    <property type="entry name" value="Glyco_hydro_beta-prop_sf"/>
</dbReference>
<dbReference type="AlphaFoldDB" id="A0A9W4IRL8"/>
<keyword evidence="3 6" id="KW-0378">Hydrolase</keyword>
<keyword evidence="4 6" id="KW-0326">Glycosidase</keyword>